<dbReference type="EC" id="3.6.-.-" evidence="9"/>
<feature type="binding site" evidence="9">
    <location>
        <position position="270"/>
    </location>
    <ligand>
        <name>Mg(2+)</name>
        <dbReference type="ChEBI" id="CHEBI:18420"/>
    </ligand>
</feature>
<feature type="binding site" evidence="9">
    <location>
        <begin position="264"/>
        <end position="270"/>
    </location>
    <ligand>
        <name>GTP</name>
        <dbReference type="ChEBI" id="CHEBI:37565"/>
    </ligand>
</feature>
<gene>
    <name evidence="9" type="primary">mnmE</name>
    <name evidence="9" type="synonym">trmE</name>
    <name evidence="12" type="ORF">ALE3EI_2397</name>
</gene>
<sequence length="496" mass="54346">MYVRQHNITIFVAEMIHNDTIVALATPSGAGAIAVIRLSGIDAISTASSLFHSVSKKKLENQKTHTVHLGHIKDGDRVIDEVLATLFKNPNSYTGEDVVEISCHGSPFIQQEIIQLCLRSGCRMAQAGEFTLRAFINGKMDLSQAEAVADLIASDSAASHQLAIQQMRGGFSSEIKLLREELLHFASLIELELDFAEEDVEFANREDFQKLISRITQVLKRLIDSFATGNVLKNGIPVAIVGEPNVGKSTLLNALLNEERSIVSDIAGTTRDTIEDELSIGGIGFRFIDTAGIRETTDTIEGLGIKKTFEKMEAAQVVVYLFDASLLGSKNTHSTSQTSPNLVGDMSQILIEIEKVKNRFPQKQLIVIANKSDQLSTHEIKQLSASLNTLNGLHHLLISAKTGEGIEELKTRLLDFVNTGALRNNETIVTNTRHYDALLKALEEIQKVQSGIDSNLSGDLLAIDIRQALYYFGEITGEITNDDLLGNIFANFCIGK</sequence>
<dbReference type="GO" id="GO:0042802">
    <property type="term" value="F:identical protein binding"/>
    <property type="evidence" value="ECO:0007669"/>
    <property type="project" value="UniProtKB-ARBA"/>
</dbReference>
<keyword evidence="9" id="KW-0963">Cytoplasm</keyword>
<dbReference type="InterPro" id="IPR031168">
    <property type="entry name" value="G_TrmE"/>
</dbReference>
<evidence type="ECO:0000256" key="5">
    <source>
        <dbReference type="ARBA" id="ARBA00022801"/>
    </source>
</evidence>
<comment type="cofactor">
    <cofactor evidence="9">
        <name>K(+)</name>
        <dbReference type="ChEBI" id="CHEBI:29103"/>
    </cofactor>
    <text evidence="9">Binds 1 potassium ion per subunit.</text>
</comment>
<dbReference type="GO" id="GO:0005525">
    <property type="term" value="F:GTP binding"/>
    <property type="evidence" value="ECO:0007669"/>
    <property type="project" value="UniProtKB-UniRule"/>
</dbReference>
<dbReference type="Pfam" id="PF12631">
    <property type="entry name" value="MnmE_helical"/>
    <property type="match status" value="1"/>
</dbReference>
<feature type="binding site" evidence="9">
    <location>
        <position position="264"/>
    </location>
    <ligand>
        <name>K(+)</name>
        <dbReference type="ChEBI" id="CHEBI:29103"/>
    </ligand>
</feature>
<dbReference type="GO" id="GO:0003924">
    <property type="term" value="F:GTPase activity"/>
    <property type="evidence" value="ECO:0007669"/>
    <property type="project" value="UniProtKB-UniRule"/>
</dbReference>
<dbReference type="EMBL" id="CP052909">
    <property type="protein sequence ID" value="QNJ98935.1"/>
    <property type="molecule type" value="Genomic_DNA"/>
</dbReference>
<evidence type="ECO:0000256" key="6">
    <source>
        <dbReference type="ARBA" id="ARBA00022842"/>
    </source>
</evidence>
<reference evidence="12 13" key="1">
    <citation type="submission" date="2020-04" db="EMBL/GenBank/DDBJ databases">
        <title>Genome sequence of Altibacter aquimarinus strain ALE3EI.</title>
        <authorList>
            <person name="Oh H.-M."/>
            <person name="Jang D."/>
        </authorList>
    </citation>
    <scope>NUCLEOTIDE SEQUENCE [LARGE SCALE GENOMIC DNA]</scope>
    <source>
        <strain evidence="12 13">ALE3EI</strain>
    </source>
</reference>
<keyword evidence="4 9" id="KW-0547">Nucleotide-binding</keyword>
<feature type="binding site" evidence="9">
    <location>
        <position position="249"/>
    </location>
    <ligand>
        <name>Mg(2+)</name>
        <dbReference type="ChEBI" id="CHEBI:18420"/>
    </ligand>
</feature>
<feature type="binding site" evidence="9">
    <location>
        <begin position="289"/>
        <end position="292"/>
    </location>
    <ligand>
        <name>GTP</name>
        <dbReference type="ChEBI" id="CHEBI:37565"/>
    </ligand>
</feature>
<organism evidence="12 13">
    <name type="scientific">Constantimarinum furrinae</name>
    <dbReference type="NCBI Taxonomy" id="2562285"/>
    <lineage>
        <taxon>Bacteria</taxon>
        <taxon>Pseudomonadati</taxon>
        <taxon>Bacteroidota</taxon>
        <taxon>Flavobacteriia</taxon>
        <taxon>Flavobacteriales</taxon>
        <taxon>Flavobacteriaceae</taxon>
        <taxon>Altibacter/Constantimarinum group</taxon>
        <taxon>Constantimarinum</taxon>
    </lineage>
</organism>
<keyword evidence="5 9" id="KW-0378">Hydrolase</keyword>
<dbReference type="Proteomes" id="UP000515514">
    <property type="component" value="Chromosome"/>
</dbReference>
<evidence type="ECO:0000256" key="7">
    <source>
        <dbReference type="ARBA" id="ARBA00022958"/>
    </source>
</evidence>
<evidence type="ECO:0000259" key="11">
    <source>
        <dbReference type="PROSITE" id="PS51709"/>
    </source>
</evidence>
<evidence type="ECO:0000256" key="9">
    <source>
        <dbReference type="HAMAP-Rule" id="MF_00379"/>
    </source>
</evidence>
<comment type="similarity">
    <text evidence="1 9 10">Belongs to the TRAFAC class TrmE-Era-EngA-EngB-Septin-like GTPase superfamily. TrmE GTPase family.</text>
</comment>
<comment type="subcellular location">
    <subcellularLocation>
        <location evidence="9">Cytoplasm</location>
    </subcellularLocation>
</comment>
<dbReference type="NCBIfam" id="TIGR00231">
    <property type="entry name" value="small_GTP"/>
    <property type="match status" value="1"/>
</dbReference>
<feature type="binding site" evidence="9">
    <location>
        <position position="37"/>
    </location>
    <ligand>
        <name>(6S)-5-formyl-5,6,7,8-tetrahydrofolate</name>
        <dbReference type="ChEBI" id="CHEBI:57457"/>
    </ligand>
</feature>
<dbReference type="GO" id="GO:0046872">
    <property type="term" value="F:metal ion binding"/>
    <property type="evidence" value="ECO:0007669"/>
    <property type="project" value="UniProtKB-KW"/>
</dbReference>
<dbReference type="InterPro" id="IPR027266">
    <property type="entry name" value="TrmE/GcvT-like"/>
</dbReference>
<dbReference type="PANTHER" id="PTHR42714">
    <property type="entry name" value="TRNA MODIFICATION GTPASE GTPBP3"/>
    <property type="match status" value="1"/>
</dbReference>
<feature type="binding site" evidence="9">
    <location>
        <position position="139"/>
    </location>
    <ligand>
        <name>(6S)-5-formyl-5,6,7,8-tetrahydrofolate</name>
        <dbReference type="ChEBI" id="CHEBI:57457"/>
    </ligand>
</feature>
<dbReference type="InterPro" id="IPR006073">
    <property type="entry name" value="GTP-bd"/>
</dbReference>
<evidence type="ECO:0000313" key="12">
    <source>
        <dbReference type="EMBL" id="QNJ98935.1"/>
    </source>
</evidence>
<name>A0A7G8PX69_9FLAO</name>
<evidence type="ECO:0000256" key="2">
    <source>
        <dbReference type="ARBA" id="ARBA00022694"/>
    </source>
</evidence>
<protein>
    <recommendedName>
        <fullName evidence="9">tRNA modification GTPase MnmE</fullName>
        <ecNumber evidence="9">3.6.-.-</ecNumber>
    </recommendedName>
</protein>
<dbReference type="NCBIfam" id="TIGR00450">
    <property type="entry name" value="mnmE_trmE_thdF"/>
    <property type="match status" value="1"/>
</dbReference>
<evidence type="ECO:0000256" key="8">
    <source>
        <dbReference type="ARBA" id="ARBA00023134"/>
    </source>
</evidence>
<keyword evidence="6 9" id="KW-0460">Magnesium</keyword>
<dbReference type="GO" id="GO:0005829">
    <property type="term" value="C:cytosol"/>
    <property type="evidence" value="ECO:0007669"/>
    <property type="project" value="TreeGrafter"/>
</dbReference>
<dbReference type="PROSITE" id="PS51709">
    <property type="entry name" value="G_TRME"/>
    <property type="match status" value="1"/>
</dbReference>
<dbReference type="Gene3D" id="3.40.50.300">
    <property type="entry name" value="P-loop containing nucleotide triphosphate hydrolases"/>
    <property type="match status" value="1"/>
</dbReference>
<evidence type="ECO:0000313" key="13">
    <source>
        <dbReference type="Proteomes" id="UP000515514"/>
    </source>
</evidence>
<dbReference type="InterPro" id="IPR018948">
    <property type="entry name" value="GTP-bd_TrmE_N"/>
</dbReference>
<dbReference type="CDD" id="cd14858">
    <property type="entry name" value="TrmE_N"/>
    <property type="match status" value="1"/>
</dbReference>
<dbReference type="FunFam" id="3.30.1360.120:FF:000003">
    <property type="entry name" value="tRNA modification GTPase MnmE"/>
    <property type="match status" value="1"/>
</dbReference>
<comment type="function">
    <text evidence="9">Exhibits a very high intrinsic GTPase hydrolysis rate. Involved in the addition of a carboxymethylaminomethyl (cmnm) group at the wobble position (U34) of certain tRNAs, forming tRNA-cmnm(5)s(2)U34.</text>
</comment>
<feature type="binding site" evidence="9">
    <location>
        <position position="245"/>
    </location>
    <ligand>
        <name>K(+)</name>
        <dbReference type="ChEBI" id="CHEBI:29103"/>
    </ligand>
</feature>
<dbReference type="NCBIfam" id="NF003661">
    <property type="entry name" value="PRK05291.1-3"/>
    <property type="match status" value="1"/>
</dbReference>
<dbReference type="Gene3D" id="1.20.120.430">
    <property type="entry name" value="tRNA modification GTPase MnmE domain 2"/>
    <property type="match status" value="1"/>
</dbReference>
<dbReference type="AlphaFoldDB" id="A0A7G8PX69"/>
<dbReference type="CDD" id="cd04164">
    <property type="entry name" value="trmE"/>
    <property type="match status" value="1"/>
</dbReference>
<evidence type="ECO:0000256" key="3">
    <source>
        <dbReference type="ARBA" id="ARBA00022723"/>
    </source>
</evidence>
<dbReference type="PANTHER" id="PTHR42714:SF2">
    <property type="entry name" value="TRNA MODIFICATION GTPASE GTPBP3, MITOCHONDRIAL"/>
    <property type="match status" value="1"/>
</dbReference>
<feature type="binding site" evidence="9">
    <location>
        <position position="266"/>
    </location>
    <ligand>
        <name>K(+)</name>
        <dbReference type="ChEBI" id="CHEBI:29103"/>
    </ligand>
</feature>
<feature type="domain" description="TrmE-type G" evidence="11">
    <location>
        <begin position="235"/>
        <end position="418"/>
    </location>
</feature>
<dbReference type="PRINTS" id="PR00326">
    <property type="entry name" value="GTP1OBG"/>
</dbReference>
<dbReference type="Gene3D" id="3.30.1360.120">
    <property type="entry name" value="Probable tRNA modification gtpase trme, domain 1"/>
    <property type="match status" value="1"/>
</dbReference>
<keyword evidence="7 9" id="KW-0630">Potassium</keyword>
<dbReference type="Pfam" id="PF10396">
    <property type="entry name" value="TrmE_N"/>
    <property type="match status" value="1"/>
</dbReference>
<accession>A0A7G8PX69</accession>
<dbReference type="GO" id="GO:0030488">
    <property type="term" value="P:tRNA methylation"/>
    <property type="evidence" value="ECO:0007669"/>
    <property type="project" value="TreeGrafter"/>
</dbReference>
<dbReference type="GO" id="GO:0002098">
    <property type="term" value="P:tRNA wobble uridine modification"/>
    <property type="evidence" value="ECO:0007669"/>
    <property type="project" value="TreeGrafter"/>
</dbReference>
<dbReference type="SUPFAM" id="SSF52540">
    <property type="entry name" value="P-loop containing nucleoside triphosphate hydrolases"/>
    <property type="match status" value="1"/>
</dbReference>
<dbReference type="Pfam" id="PF01926">
    <property type="entry name" value="MMR_HSR1"/>
    <property type="match status" value="1"/>
</dbReference>
<evidence type="ECO:0000256" key="1">
    <source>
        <dbReference type="ARBA" id="ARBA00011043"/>
    </source>
</evidence>
<feature type="binding site" evidence="9">
    <location>
        <position position="496"/>
    </location>
    <ligand>
        <name>(6S)-5-formyl-5,6,7,8-tetrahydrofolate</name>
        <dbReference type="ChEBI" id="CHEBI:57457"/>
    </ligand>
</feature>
<keyword evidence="3 9" id="KW-0479">Metal-binding</keyword>
<keyword evidence="2 9" id="KW-0819">tRNA processing</keyword>
<dbReference type="KEGG" id="alti:ALE3EI_2397"/>
<dbReference type="InterPro" id="IPR025867">
    <property type="entry name" value="MnmE_helical"/>
</dbReference>
<dbReference type="HAMAP" id="MF_00379">
    <property type="entry name" value="GTPase_MnmE"/>
    <property type="match status" value="1"/>
</dbReference>
<dbReference type="InterPro" id="IPR027417">
    <property type="entry name" value="P-loop_NTPase"/>
</dbReference>
<dbReference type="InterPro" id="IPR005225">
    <property type="entry name" value="Small_GTP-bd"/>
</dbReference>
<feature type="binding site" evidence="9">
    <location>
        <position position="269"/>
    </location>
    <ligand>
        <name>K(+)</name>
        <dbReference type="ChEBI" id="CHEBI:29103"/>
    </ligand>
</feature>
<evidence type="ECO:0000256" key="4">
    <source>
        <dbReference type="ARBA" id="ARBA00022741"/>
    </source>
</evidence>
<dbReference type="SUPFAM" id="SSF116878">
    <property type="entry name" value="TrmE connector domain"/>
    <property type="match status" value="1"/>
</dbReference>
<proteinExistence type="inferred from homology"/>
<dbReference type="InterPro" id="IPR027368">
    <property type="entry name" value="MnmE_dom2"/>
</dbReference>
<keyword evidence="8 9" id="KW-0342">GTP-binding</keyword>
<feature type="binding site" evidence="9">
    <location>
        <position position="100"/>
    </location>
    <ligand>
        <name>(6S)-5-formyl-5,6,7,8-tetrahydrofolate</name>
        <dbReference type="ChEBI" id="CHEBI:57457"/>
    </ligand>
</feature>
<comment type="subunit">
    <text evidence="9">Homodimer. Heterotetramer of two MnmE and two MnmG subunits.</text>
</comment>
<keyword evidence="13" id="KW-1185">Reference proteome</keyword>
<comment type="caution">
    <text evidence="9">Lacks conserved residue(s) required for the propagation of feature annotation.</text>
</comment>
<dbReference type="InterPro" id="IPR004520">
    <property type="entry name" value="GTPase_MnmE"/>
</dbReference>
<evidence type="ECO:0000256" key="10">
    <source>
        <dbReference type="RuleBase" id="RU003313"/>
    </source>
</evidence>
<feature type="binding site" evidence="9">
    <location>
        <begin position="245"/>
        <end position="250"/>
    </location>
    <ligand>
        <name>GTP</name>
        <dbReference type="ChEBI" id="CHEBI:37565"/>
    </ligand>
</feature>